<comment type="caution">
    <text evidence="1">The sequence shown here is derived from an EMBL/GenBank/DDBJ whole genome shotgun (WGS) entry which is preliminary data.</text>
</comment>
<dbReference type="InterPro" id="IPR036397">
    <property type="entry name" value="RNaseH_sf"/>
</dbReference>
<sequence>MNETWCHYLHPTTKRMCQEWRHASSPRPKKAQSFAVAGKVVLNLFFDIQGPLIMEWMFVGNGRCSVRYCDTLQNLCTAIKSKHPGKLSQGEILL</sequence>
<dbReference type="AlphaFoldDB" id="A0A4Y2GF90"/>
<dbReference type="GO" id="GO:0003676">
    <property type="term" value="F:nucleic acid binding"/>
    <property type="evidence" value="ECO:0007669"/>
    <property type="project" value="InterPro"/>
</dbReference>
<organism evidence="1 2">
    <name type="scientific">Araneus ventricosus</name>
    <name type="common">Orbweaver spider</name>
    <name type="synonym">Epeira ventricosa</name>
    <dbReference type="NCBI Taxonomy" id="182803"/>
    <lineage>
        <taxon>Eukaryota</taxon>
        <taxon>Metazoa</taxon>
        <taxon>Ecdysozoa</taxon>
        <taxon>Arthropoda</taxon>
        <taxon>Chelicerata</taxon>
        <taxon>Arachnida</taxon>
        <taxon>Araneae</taxon>
        <taxon>Araneomorphae</taxon>
        <taxon>Entelegynae</taxon>
        <taxon>Araneoidea</taxon>
        <taxon>Araneidae</taxon>
        <taxon>Araneus</taxon>
    </lineage>
</organism>
<accession>A0A4Y2GF90</accession>
<dbReference type="InterPro" id="IPR001888">
    <property type="entry name" value="Transposase_1"/>
</dbReference>
<dbReference type="Proteomes" id="UP000499080">
    <property type="component" value="Unassembled WGS sequence"/>
</dbReference>
<keyword evidence="2" id="KW-1185">Reference proteome</keyword>
<protein>
    <submittedName>
        <fullName evidence="1">Uncharacterized protein</fullName>
    </submittedName>
</protein>
<evidence type="ECO:0000313" key="2">
    <source>
        <dbReference type="Proteomes" id="UP000499080"/>
    </source>
</evidence>
<reference evidence="1 2" key="1">
    <citation type="journal article" date="2019" name="Sci. Rep.">
        <title>Orb-weaving spider Araneus ventricosus genome elucidates the spidroin gene catalogue.</title>
        <authorList>
            <person name="Kono N."/>
            <person name="Nakamura H."/>
            <person name="Ohtoshi R."/>
            <person name="Moran D.A.P."/>
            <person name="Shinohara A."/>
            <person name="Yoshida Y."/>
            <person name="Fujiwara M."/>
            <person name="Mori M."/>
            <person name="Tomita M."/>
            <person name="Arakawa K."/>
        </authorList>
    </citation>
    <scope>NUCLEOTIDE SEQUENCE [LARGE SCALE GENOMIC DNA]</scope>
</reference>
<dbReference type="Pfam" id="PF01359">
    <property type="entry name" value="Transposase_1"/>
    <property type="match status" value="1"/>
</dbReference>
<proteinExistence type="predicted"/>
<gene>
    <name evidence="1" type="ORF">AVEN_168778_1</name>
</gene>
<dbReference type="OrthoDB" id="10532409at2759"/>
<evidence type="ECO:0000313" key="1">
    <source>
        <dbReference type="EMBL" id="GBM51395.1"/>
    </source>
</evidence>
<dbReference type="EMBL" id="BGPR01001334">
    <property type="protein sequence ID" value="GBM51395.1"/>
    <property type="molecule type" value="Genomic_DNA"/>
</dbReference>
<name>A0A4Y2GF90_ARAVE</name>
<dbReference type="Gene3D" id="3.30.420.10">
    <property type="entry name" value="Ribonuclease H-like superfamily/Ribonuclease H"/>
    <property type="match status" value="1"/>
</dbReference>